<proteinExistence type="predicted"/>
<reference evidence="3" key="2">
    <citation type="submission" date="2020-09" db="EMBL/GenBank/DDBJ databases">
        <authorList>
            <person name="Sun Q."/>
            <person name="Zhou Y."/>
        </authorList>
    </citation>
    <scope>NUCLEOTIDE SEQUENCE</scope>
    <source>
        <strain evidence="3">CGMCC 1.15290</strain>
    </source>
</reference>
<keyword evidence="4" id="KW-1185">Reference proteome</keyword>
<evidence type="ECO:0000313" key="4">
    <source>
        <dbReference type="Proteomes" id="UP000627292"/>
    </source>
</evidence>
<dbReference type="InterPro" id="IPR045828">
    <property type="entry name" value="PKD_Bacteroidetes"/>
</dbReference>
<dbReference type="Gene3D" id="2.60.40.10">
    <property type="entry name" value="Immunoglobulins"/>
    <property type="match status" value="4"/>
</dbReference>
<dbReference type="Proteomes" id="UP000627292">
    <property type="component" value="Unassembled WGS sequence"/>
</dbReference>
<dbReference type="NCBIfam" id="TIGR04131">
    <property type="entry name" value="Bac_Flav_CTERM"/>
    <property type="match status" value="1"/>
</dbReference>
<dbReference type="PROSITE" id="PS50835">
    <property type="entry name" value="IG_LIKE"/>
    <property type="match status" value="1"/>
</dbReference>
<protein>
    <recommendedName>
        <fullName evidence="2">Ig-like domain-containing protein</fullName>
    </recommendedName>
</protein>
<reference evidence="3" key="1">
    <citation type="journal article" date="2014" name="Int. J. Syst. Evol. Microbiol.">
        <title>Complete genome sequence of Corynebacterium casei LMG S-19264T (=DSM 44701T), isolated from a smear-ripened cheese.</title>
        <authorList>
            <consortium name="US DOE Joint Genome Institute (JGI-PGF)"/>
            <person name="Walter F."/>
            <person name="Albersmeier A."/>
            <person name="Kalinowski J."/>
            <person name="Ruckert C."/>
        </authorList>
    </citation>
    <scope>NUCLEOTIDE SEQUENCE</scope>
    <source>
        <strain evidence="3">CGMCC 1.15290</strain>
    </source>
</reference>
<gene>
    <name evidence="3" type="ORF">GCM10011379_09040</name>
</gene>
<dbReference type="Pfam" id="PF17517">
    <property type="entry name" value="IgGFc_binding"/>
    <property type="match status" value="1"/>
</dbReference>
<accession>A0A917IRV3</accession>
<dbReference type="EMBL" id="BMIB01000001">
    <property type="protein sequence ID" value="GGH60794.1"/>
    <property type="molecule type" value="Genomic_DNA"/>
</dbReference>
<evidence type="ECO:0000256" key="1">
    <source>
        <dbReference type="SAM" id="SignalP"/>
    </source>
</evidence>
<dbReference type="Pfam" id="PF13585">
    <property type="entry name" value="CHU_C"/>
    <property type="match status" value="1"/>
</dbReference>
<dbReference type="InterPro" id="IPR035234">
    <property type="entry name" value="IgGFc-bd_N"/>
</dbReference>
<dbReference type="RefSeq" id="WP_188950781.1">
    <property type="nucleotide sequence ID" value="NZ_BMIB01000001.1"/>
</dbReference>
<feature type="signal peptide" evidence="1">
    <location>
        <begin position="1"/>
        <end position="21"/>
    </location>
</feature>
<keyword evidence="1" id="KW-0732">Signal</keyword>
<dbReference type="InterPro" id="IPR026341">
    <property type="entry name" value="T9SS_type_B"/>
</dbReference>
<dbReference type="Pfam" id="PF19081">
    <property type="entry name" value="Ig_7"/>
    <property type="match status" value="22"/>
</dbReference>
<dbReference type="Pfam" id="PF19406">
    <property type="entry name" value="PKD_5"/>
    <property type="match status" value="2"/>
</dbReference>
<feature type="chain" id="PRO_5036976027" description="Ig-like domain-containing protein" evidence="1">
    <location>
        <begin position="22"/>
        <end position="3586"/>
    </location>
</feature>
<sequence length="3586" mass="380787">MRTKVVAVLLIVLSFLNKGKAQTDTAFWFAMPHVIGGVGRDTPILFRIMPVDVAATVRIYLPADRSVLDTTVLVPAGGVKSINVTKFKELLENMPHGRVLNRGIKIESDQLVTAYFDEASNRNPEIYALKGVNALGTAFYVPGQKTYNNNTGDGTRRAYNSFDIVATEDNTVVTITLTNDIIASDGTSVYKRASDGPFTITLNKGQTFSCRATGQNASAHLGGSTVMSDKQVAVTMVDDFVAVEGCSDASGDQLVPVTIFGTEYASVAGYFSQNDRASIMATKDFANTRVVITRANGTTQTLNLGPGETYEFAYASNTNAAVYIKSDNPIAVMHMTGIGCELSYAVLPPLGSCIGSKKVGIVRPGNYETFLILVAPKVNAANAIASGFRFNNSATVIKSTDFRDLPGNSLWQYARVQLSLTDYPAGSAALITNTQNIKFHAGIIYGTSGVGGSYGYFSSYAIAPTVYPPNDTVFCNGATTGELKFTSTVNNSYFEWSNSDTRIGLAASGSGNIPSFVAVNNTNATIVARISVVPRANDCDGIPRSFTITVHPNPKLVVSATPAPVCEPGSINITADSLTNKQSTPGMTLRYYLDRYLRDTVLNPRRVTKTGWYYLQGRSAAGCLSNVDSVYVTISKKPDFTTNNPAPVCPGDSTDLTAAAVITGGATGWQYEYFIDPLIGSKPANPKRVPKGTYYIIATAPGGCTSDPKPVEATERNRAIAGNITINDSTVCKGDSVLLRARTTISGPTFTWYRDSALTIRISTGATLNTKAVNADSTYYITVSNTDYCANTAFNGKKVTVKMKRFALAADVVVRDTTICADGRVRLTASSATEKPGNNTIYKWYSDKGLTTIVATNKTYTTPVLTDSKTYYITVQNDSVCANQANNGDSAMVKVKPYGAKEDITISDTFACVGSTVKLSVTASTRDTIKWYSDATLTNLIDTGRTYTTPAITGDTWYYLAIEGQDYCKNASGAGTEVLVKKTDYADPTSISVKDTSVCEGGIATLSASTSLSGGLLKWYLKGNLNDTLRTGTTYTTAAVTGTKTYVVTVENAVTCATPAGVEVKVTKLNNAGTRDVTVAGGAVCYGDSILLTANTAVANTVSWYKDSALTVKLKTNKEYLVKPVTGDSVFYVTVQSAKLCENKPVNAVRVDVTKKAYGIAGYITVADARVCKGTTTLLTASTTTSGDIKWYKDSTLLERVATGTSYQTDAIYADTTKYYLTVSGDTLCENKSNTGAIVTVLKNEYATDADILAADTSVCKGNTVALTVRPATTIGSGGTFKWYADKELQTPVATATNTYTTGAVNANDTVYVTVEKTDLCANKAFAAKAIAITAKEYATADSVTVAGVAICTDTKATLSAVSKADSIKWYTNPDLTGLVHVGKEYTTDVITANTTYYVTVVSKDYCENRAADAAQVTVTALPYALASDITVTDATVCQGAPAVLTATSTKGDIKWYSDANLADSLTTGTTFNFSEINADTTLYVTVSSATLCANKGTEVRTAKVTMNRYAIAGDLQVFDTSACYDETVQVRAQSTKGTDIKWYSDEQLNNLIATGPTYTTDAIRADTFYYVTITADSLCQNKAGYAARVNVKNRAYAGPDDLAVKDTAVCVGGIASLLATTNTGGAITWYADSTLLIKLVEHAAGVSGPYTTQAIEGDSTYYVTVSGADFCANRVGSAAVVKVKKKEYAVAGSITAPPYSVCVGSAADLKAEPSASSGPGVIVWYKDATLTDTLAIGDQYKTAPIYADATYYVAISSNQLCANKPNEGLEVSVVKKEYANPIDIAAADAAVCEGSIANLSASSTVVGDLSWYSDRFLRHKIGSGTSYTSFPITADTTFYVTVSSTTLCANEIDSAAVVKVDMKRYALPEDLVVSDTAVCHGAVAILHARSAADTIRWYSDAALTTKVGEGSTYNTAGIQADSAYYVTVSSAALCENKANDAVASLVKHHRYATRADLASADATACRGTVVNLGASSSVGTIRWYKASDLSGTAITGDSITINSLQQNEEYYLTVSNDTVCANQATEALVVKVKMNEYATAADVTSPDTSACKGSTVLLTATASGSVINWYNDYELKQHAGTGPTLVSATIDTNKVYYVTTSSTDLCANKTGSAKAVTILKKEYATALDIEAEDGIACIGTTTMLHAISNGDTIRWYRNPQLTDLAGEGPDFTTDAITGHRFYYITTKGSTLCANRADSGAVVKVVKREYATAANITVTDTSACRGTTVRLNASSEEGASIVWYSNAALTDSIGWGKQYFTGAIESDMTYYLSVSTDSLCANKSNAGADVVVKVNEYALATEISLRDTATCRGSSVELRALSAAGNTIKWYADSSLTSSIATGPKYVTGNIERNTTFYVTASNDTLCENKASTGALVTVRKKEYAAANDIDVAGVSVCKGTTAFLTATASAENIKWYSDASLNTQVQFGATYRTPVINENTTYYLTTYGTELCANDSANTASVLVKKMEYAVAANIYAEGVAVCEGSEALLSANTDGNVIQWYSDRALTHLVSIGDMYKTAGIGADSTYYLTTTSDTLCANKEGEAAEVMVRMKKYAVSADLNAPAVSVCDGNITVLTATARTASTTDTIRWYSDAALTQLIATGRTYTTDTIRANRDYYVSVASNTLCANQANAGAVVRVTKNDYATDADISVVDTTICRGGTIALSANSNITGGSLEWFVDEKMEQRVAIGENYTSEILTENTTYYIKVSNMDKCANKPYEGKPLHVNMRDKPVVTLQPRGIGGICETRGTAYAVEAKGDYLTYQWQIDKADGSWWTDIPGETSSQLSIPKMTLDMDGYRYRCIIRNLCGEDISGIVINSVRAAPTVTGNPEDKLVCEKQDAVFAVAADGYGTLRYLWQVDKKDGKGFVNIAGIASENTYTAAAVTETMNGYLFRCIVTGGCAPSDTSTMAALTVPVAKIGALNNQILCNNAQTQAVNLTSSLTGTTFTWVNTNAKVGLAEKGDGEVIAAFTAVNKGTAADSALITVTPVAQGCTGPEKAFTIRVNPTPLISSDAPADLCSDQPFRYAVKSETDKTAFTWTRAAVTGISNAAANGTGNIAETLVNNSTEPVAVTYSYSLTADGCINVQPVKVTVKPTPVATITGKDVCAEETLTLAGSADLKDVSYEWTDVAGKQSTDKNIVITNAAANAGGIYQLTVAKAGCSSVPARYTQRVKPLPVATITSPAGICEGQEIVISGSSDIGADSYIWSGPSGFVNDQPSFTLKNARDLYQGTYNLVVVKDGCKSHAAGSVVQVHKYPVVTVETSGLACENSTAWMKAYSNLPLSTFVWQGMGATSLDQQMTIKPVTGDILKYYVTVSRNGCAVRDSVEFVVKKSPAVTMPSIADVCQSVPAFNLVASETTGIAGKGVFSGAGVNEAGLFNPTIAAGTYVINYTYTSEEGCKDAKSVSFKVYPIPGVEAGADKTVYEGNSVRLDGYISGTYTKYAWSTPAGLALPTMNSLTPTITPTENTTYLLAAENSYGCRAVDSVNVSVLKFRVPNSFSPNGDGFNDNWNIPGLSKYPNSRVEIYNRWGTRLFLSKGYTKAWDGRYNGSYVPAATYYYLIYLNDGTGKEKPIAGWVEVMR</sequence>
<feature type="domain" description="Ig-like" evidence="2">
    <location>
        <begin position="708"/>
        <end position="800"/>
    </location>
</feature>
<evidence type="ECO:0000259" key="2">
    <source>
        <dbReference type="PROSITE" id="PS50835"/>
    </source>
</evidence>
<name>A0A917IRV3_9BACT</name>
<organism evidence="3 4">
    <name type="scientific">Filimonas zeae</name>
    <dbReference type="NCBI Taxonomy" id="1737353"/>
    <lineage>
        <taxon>Bacteria</taxon>
        <taxon>Pseudomonadati</taxon>
        <taxon>Bacteroidota</taxon>
        <taxon>Chitinophagia</taxon>
        <taxon>Chitinophagales</taxon>
        <taxon>Chitinophagaceae</taxon>
        <taxon>Filimonas</taxon>
    </lineage>
</organism>
<comment type="caution">
    <text evidence="3">The sequence shown here is derived from an EMBL/GenBank/DDBJ whole genome shotgun (WGS) entry which is preliminary data.</text>
</comment>
<dbReference type="InterPro" id="IPR007110">
    <property type="entry name" value="Ig-like_dom"/>
</dbReference>
<evidence type="ECO:0000313" key="3">
    <source>
        <dbReference type="EMBL" id="GGH60794.1"/>
    </source>
</evidence>
<dbReference type="InterPro" id="IPR013783">
    <property type="entry name" value="Ig-like_fold"/>
</dbReference>
<dbReference type="InterPro" id="IPR044023">
    <property type="entry name" value="Ig_7"/>
</dbReference>